<dbReference type="PROSITE" id="PS00211">
    <property type="entry name" value="ABC_TRANSPORTER_1"/>
    <property type="match status" value="1"/>
</dbReference>
<evidence type="ECO:0000313" key="5">
    <source>
        <dbReference type="Proteomes" id="UP000257131"/>
    </source>
</evidence>
<dbReference type="RefSeq" id="WP_115981913.1">
    <property type="nucleotide sequence ID" value="NZ_CAJXNW010000086.1"/>
</dbReference>
<dbReference type="Gene3D" id="3.40.50.300">
    <property type="entry name" value="P-loop containing nucleotide triphosphate hydrolases"/>
    <property type="match status" value="1"/>
</dbReference>
<sequence length="254" mass="26714">MTALALRNLSVTLRGRPVLRDVSLSVARGEVVGLIGPNGAGKTTLMRAALGLLPFTGESDLAARPAAERARTAAWLPQSREIAWPMSVERLVTLGRLPHLGAGQGAGPEDRAAVDRALDRLGLAAFRERAATRLSGGEQARALIARALAQETPLLLADEPIAGLDPAHQIGAMQTFAALAGEGRAVVVSLHDLGLAVRHCTRLVLLDAGRVVADGPPGEVLTPARLAEVFRIRAFHAETEQGAVWQALDVLEEA</sequence>
<dbReference type="GO" id="GO:0016887">
    <property type="term" value="F:ATP hydrolysis activity"/>
    <property type="evidence" value="ECO:0007669"/>
    <property type="project" value="InterPro"/>
</dbReference>
<name>A0A3D9BL03_9RHOB</name>
<evidence type="ECO:0000256" key="2">
    <source>
        <dbReference type="ARBA" id="ARBA00022840"/>
    </source>
</evidence>
<gene>
    <name evidence="4" type="ORF">DRV84_14325</name>
</gene>
<evidence type="ECO:0000259" key="3">
    <source>
        <dbReference type="PROSITE" id="PS50893"/>
    </source>
</evidence>
<comment type="caution">
    <text evidence="4">The sequence shown here is derived from an EMBL/GenBank/DDBJ whole genome shotgun (WGS) entry which is preliminary data.</text>
</comment>
<dbReference type="EMBL" id="QOHR01000039">
    <property type="protein sequence ID" value="REC54031.1"/>
    <property type="molecule type" value="Genomic_DNA"/>
</dbReference>
<feature type="domain" description="ABC transporter" evidence="3">
    <location>
        <begin position="4"/>
        <end position="233"/>
    </location>
</feature>
<proteinExistence type="predicted"/>
<protein>
    <submittedName>
        <fullName evidence="4">ABC transporter ATP-binding protein</fullName>
    </submittedName>
</protein>
<dbReference type="PROSITE" id="PS50893">
    <property type="entry name" value="ABC_TRANSPORTER_2"/>
    <property type="match status" value="1"/>
</dbReference>
<dbReference type="InterPro" id="IPR027417">
    <property type="entry name" value="P-loop_NTPase"/>
</dbReference>
<dbReference type="InterPro" id="IPR017871">
    <property type="entry name" value="ABC_transporter-like_CS"/>
</dbReference>
<evidence type="ECO:0000313" key="4">
    <source>
        <dbReference type="EMBL" id="REC54031.1"/>
    </source>
</evidence>
<dbReference type="GO" id="GO:0005524">
    <property type="term" value="F:ATP binding"/>
    <property type="evidence" value="ECO:0007669"/>
    <property type="project" value="UniProtKB-KW"/>
</dbReference>
<evidence type="ECO:0000256" key="1">
    <source>
        <dbReference type="ARBA" id="ARBA00022741"/>
    </source>
</evidence>
<dbReference type="SUPFAM" id="SSF52540">
    <property type="entry name" value="P-loop containing nucleoside triphosphate hydrolases"/>
    <property type="match status" value="1"/>
</dbReference>
<keyword evidence="5" id="KW-1185">Reference proteome</keyword>
<dbReference type="PANTHER" id="PTHR42794">
    <property type="entry name" value="HEMIN IMPORT ATP-BINDING PROTEIN HMUV"/>
    <property type="match status" value="1"/>
</dbReference>
<dbReference type="Proteomes" id="UP000257131">
    <property type="component" value="Unassembled WGS sequence"/>
</dbReference>
<dbReference type="OrthoDB" id="9805601at2"/>
<dbReference type="InterPro" id="IPR003593">
    <property type="entry name" value="AAA+_ATPase"/>
</dbReference>
<reference evidence="4 5" key="1">
    <citation type="journal article" date="2017" name="Int. J. Syst. Evol. Microbiol.">
        <title>Rhodosalinus sediminis gen. nov., sp. nov., isolated from marine saltern.</title>
        <authorList>
            <person name="Guo L.Y."/>
            <person name="Ling S.K."/>
            <person name="Li C.M."/>
            <person name="Chen G.J."/>
            <person name="Du Z.J."/>
        </authorList>
    </citation>
    <scope>NUCLEOTIDE SEQUENCE [LARGE SCALE GENOMIC DNA]</scope>
    <source>
        <strain evidence="4 5">WDN1C137</strain>
    </source>
</reference>
<dbReference type="PANTHER" id="PTHR42794:SF2">
    <property type="entry name" value="ABC TRANSPORTER ATP-BINDING PROTEIN"/>
    <property type="match status" value="1"/>
</dbReference>
<dbReference type="InterPro" id="IPR003439">
    <property type="entry name" value="ABC_transporter-like_ATP-bd"/>
</dbReference>
<dbReference type="SMART" id="SM00382">
    <property type="entry name" value="AAA"/>
    <property type="match status" value="1"/>
</dbReference>
<accession>A0A3D9BL03</accession>
<dbReference type="AlphaFoldDB" id="A0A3D9BL03"/>
<keyword evidence="2 4" id="KW-0067">ATP-binding</keyword>
<keyword evidence="1" id="KW-0547">Nucleotide-binding</keyword>
<organism evidence="4 5">
    <name type="scientific">Rhodosalinus sediminis</name>
    <dbReference type="NCBI Taxonomy" id="1940533"/>
    <lineage>
        <taxon>Bacteria</taxon>
        <taxon>Pseudomonadati</taxon>
        <taxon>Pseudomonadota</taxon>
        <taxon>Alphaproteobacteria</taxon>
        <taxon>Rhodobacterales</taxon>
        <taxon>Paracoccaceae</taxon>
        <taxon>Rhodosalinus</taxon>
    </lineage>
</organism>
<dbReference type="Pfam" id="PF00005">
    <property type="entry name" value="ABC_tran"/>
    <property type="match status" value="1"/>
</dbReference>